<organism evidence="2 3">
    <name type="scientific">Actinocorallia aurantiaca</name>
    <dbReference type="NCBI Taxonomy" id="46204"/>
    <lineage>
        <taxon>Bacteria</taxon>
        <taxon>Bacillati</taxon>
        <taxon>Actinomycetota</taxon>
        <taxon>Actinomycetes</taxon>
        <taxon>Streptosporangiales</taxon>
        <taxon>Thermomonosporaceae</taxon>
        <taxon>Actinocorallia</taxon>
    </lineage>
</organism>
<evidence type="ECO:0000313" key="2">
    <source>
        <dbReference type="EMBL" id="GAA2727828.1"/>
    </source>
</evidence>
<keyword evidence="1" id="KW-0472">Membrane</keyword>
<feature type="transmembrane region" description="Helical" evidence="1">
    <location>
        <begin position="59"/>
        <end position="83"/>
    </location>
</feature>
<accession>A0ABN3UAJ7</accession>
<gene>
    <name evidence="2" type="ORF">GCM10010439_34680</name>
</gene>
<evidence type="ECO:0000256" key="1">
    <source>
        <dbReference type="SAM" id="Phobius"/>
    </source>
</evidence>
<dbReference type="EMBL" id="BAAATZ010000012">
    <property type="protein sequence ID" value="GAA2727828.1"/>
    <property type="molecule type" value="Genomic_DNA"/>
</dbReference>
<keyword evidence="1" id="KW-1133">Transmembrane helix</keyword>
<feature type="transmembrane region" description="Helical" evidence="1">
    <location>
        <begin position="29"/>
        <end position="47"/>
    </location>
</feature>
<sequence>MSADMYHWARKLHELRFGQLEVARRQAESWRTGLAGLATLLGVVLVVKGRDGFSGVAGGWRWAAVVLLALALVLLVAAALLALSAAHGTPADDEILGTPEDLRDWTRAEVGRIGRFLRLALNLTLAGVAAVVAAVGVTWLAPAQEPSGTLVQVDVKDIRHCGRLISAADREIVVAVGKTWRVVRLEDVTGLETVEKCPA</sequence>
<comment type="caution">
    <text evidence="2">The sequence shown here is derived from an EMBL/GenBank/DDBJ whole genome shotgun (WGS) entry which is preliminary data.</text>
</comment>
<evidence type="ECO:0000313" key="3">
    <source>
        <dbReference type="Proteomes" id="UP001501842"/>
    </source>
</evidence>
<name>A0ABN3UAJ7_9ACTN</name>
<keyword evidence="3" id="KW-1185">Reference proteome</keyword>
<proteinExistence type="predicted"/>
<feature type="transmembrane region" description="Helical" evidence="1">
    <location>
        <begin position="119"/>
        <end position="141"/>
    </location>
</feature>
<reference evidence="2 3" key="1">
    <citation type="journal article" date="2019" name="Int. J. Syst. Evol. Microbiol.">
        <title>The Global Catalogue of Microorganisms (GCM) 10K type strain sequencing project: providing services to taxonomists for standard genome sequencing and annotation.</title>
        <authorList>
            <consortium name="The Broad Institute Genomics Platform"/>
            <consortium name="The Broad Institute Genome Sequencing Center for Infectious Disease"/>
            <person name="Wu L."/>
            <person name="Ma J."/>
        </authorList>
    </citation>
    <scope>NUCLEOTIDE SEQUENCE [LARGE SCALE GENOMIC DNA]</scope>
    <source>
        <strain evidence="2 3">JCM 8201</strain>
    </source>
</reference>
<dbReference type="Proteomes" id="UP001501842">
    <property type="component" value="Unassembled WGS sequence"/>
</dbReference>
<evidence type="ECO:0008006" key="4">
    <source>
        <dbReference type="Google" id="ProtNLM"/>
    </source>
</evidence>
<keyword evidence="1" id="KW-0812">Transmembrane</keyword>
<dbReference type="RefSeq" id="WP_344451452.1">
    <property type="nucleotide sequence ID" value="NZ_BAAATZ010000012.1"/>
</dbReference>
<protein>
    <recommendedName>
        <fullName evidence="4">NfeD-like C-terminal domain-containing protein</fullName>
    </recommendedName>
</protein>